<dbReference type="OrthoDB" id="307488at2759"/>
<keyword evidence="2" id="KW-0539">Nucleus</keyword>
<evidence type="ECO:0000256" key="2">
    <source>
        <dbReference type="RuleBase" id="RU367162"/>
    </source>
</evidence>
<evidence type="ECO:0000256" key="3">
    <source>
        <dbReference type="SAM" id="MobiDB-lite"/>
    </source>
</evidence>
<comment type="subcellular location">
    <subcellularLocation>
        <location evidence="2">Nucleus</location>
    </subcellularLocation>
</comment>
<dbReference type="GO" id="GO:0008157">
    <property type="term" value="F:protein phosphatase 1 binding"/>
    <property type="evidence" value="ECO:0007669"/>
    <property type="project" value="TreeGrafter"/>
</dbReference>
<dbReference type="GO" id="GO:0004865">
    <property type="term" value="F:protein serine/threonine phosphatase inhibitor activity"/>
    <property type="evidence" value="ECO:0007669"/>
    <property type="project" value="UniProtKB-UniRule"/>
</dbReference>
<feature type="region of interest" description="Disordered" evidence="3">
    <location>
        <begin position="78"/>
        <end position="177"/>
    </location>
</feature>
<feature type="compositionally biased region" description="Polar residues" evidence="3">
    <location>
        <begin position="129"/>
        <end position="138"/>
    </location>
</feature>
<accession>A0A4S8MUM8</accession>
<feature type="compositionally biased region" description="Basic residues" evidence="3">
    <location>
        <begin position="162"/>
        <end position="177"/>
    </location>
</feature>
<dbReference type="Proteomes" id="UP000297245">
    <property type="component" value="Unassembled WGS sequence"/>
</dbReference>
<dbReference type="Pfam" id="PF07491">
    <property type="entry name" value="PPI_Ypi1"/>
    <property type="match status" value="1"/>
</dbReference>
<proteinExistence type="inferred from homology"/>
<feature type="compositionally biased region" description="Basic residues" evidence="3">
    <location>
        <begin position="109"/>
        <end position="121"/>
    </location>
</feature>
<feature type="compositionally biased region" description="Basic and acidic residues" evidence="3">
    <location>
        <begin position="142"/>
        <end position="155"/>
    </location>
</feature>
<dbReference type="PANTHER" id="PTHR20835">
    <property type="entry name" value="E3 UBIQUITIN-PROTEIN LIGASE PPP1R11-RELATED"/>
    <property type="match status" value="1"/>
</dbReference>
<evidence type="ECO:0000313" key="4">
    <source>
        <dbReference type="EMBL" id="THV06399.1"/>
    </source>
</evidence>
<dbReference type="AlphaFoldDB" id="A0A4S8MUM8"/>
<keyword evidence="5" id="KW-1185">Reference proteome</keyword>
<feature type="compositionally biased region" description="Polar residues" evidence="3">
    <location>
        <begin position="1"/>
        <end position="19"/>
    </location>
</feature>
<protein>
    <recommendedName>
        <fullName evidence="2">Type 1 phosphatases regulator</fullName>
    </recommendedName>
</protein>
<comment type="function">
    <text evidence="2">Regulator of type 1 phosphatases which maintains protein phosphatase activity under strict control.</text>
</comment>
<dbReference type="GO" id="GO:0005634">
    <property type="term" value="C:nucleus"/>
    <property type="evidence" value="ECO:0007669"/>
    <property type="project" value="UniProtKB-SubCell"/>
</dbReference>
<name>A0A4S8MUM8_DENBC</name>
<comment type="similarity">
    <text evidence="1 2">Belongs to the YPI1 family.</text>
</comment>
<dbReference type="InterPro" id="IPR011107">
    <property type="entry name" value="PPI_Ypi1"/>
</dbReference>
<gene>
    <name evidence="4" type="ORF">K435DRAFT_849190</name>
</gene>
<organism evidence="4 5">
    <name type="scientific">Dendrothele bispora (strain CBS 962.96)</name>
    <dbReference type="NCBI Taxonomy" id="1314807"/>
    <lineage>
        <taxon>Eukaryota</taxon>
        <taxon>Fungi</taxon>
        <taxon>Dikarya</taxon>
        <taxon>Basidiomycota</taxon>
        <taxon>Agaricomycotina</taxon>
        <taxon>Agaricomycetes</taxon>
        <taxon>Agaricomycetidae</taxon>
        <taxon>Agaricales</taxon>
        <taxon>Agaricales incertae sedis</taxon>
        <taxon>Dendrothele</taxon>
    </lineage>
</organism>
<evidence type="ECO:0000313" key="5">
    <source>
        <dbReference type="Proteomes" id="UP000297245"/>
    </source>
</evidence>
<dbReference type="EMBL" id="ML179043">
    <property type="protein sequence ID" value="THV06399.1"/>
    <property type="molecule type" value="Genomic_DNA"/>
</dbReference>
<reference evidence="4 5" key="1">
    <citation type="journal article" date="2019" name="Nat. Ecol. Evol.">
        <title>Megaphylogeny resolves global patterns of mushroom evolution.</title>
        <authorList>
            <person name="Varga T."/>
            <person name="Krizsan K."/>
            <person name="Foldi C."/>
            <person name="Dima B."/>
            <person name="Sanchez-Garcia M."/>
            <person name="Sanchez-Ramirez S."/>
            <person name="Szollosi G.J."/>
            <person name="Szarkandi J.G."/>
            <person name="Papp V."/>
            <person name="Albert L."/>
            <person name="Andreopoulos W."/>
            <person name="Angelini C."/>
            <person name="Antonin V."/>
            <person name="Barry K.W."/>
            <person name="Bougher N.L."/>
            <person name="Buchanan P."/>
            <person name="Buyck B."/>
            <person name="Bense V."/>
            <person name="Catcheside P."/>
            <person name="Chovatia M."/>
            <person name="Cooper J."/>
            <person name="Damon W."/>
            <person name="Desjardin D."/>
            <person name="Finy P."/>
            <person name="Geml J."/>
            <person name="Haridas S."/>
            <person name="Hughes K."/>
            <person name="Justo A."/>
            <person name="Karasinski D."/>
            <person name="Kautmanova I."/>
            <person name="Kiss B."/>
            <person name="Kocsube S."/>
            <person name="Kotiranta H."/>
            <person name="LaButti K.M."/>
            <person name="Lechner B.E."/>
            <person name="Liimatainen K."/>
            <person name="Lipzen A."/>
            <person name="Lukacs Z."/>
            <person name="Mihaltcheva S."/>
            <person name="Morgado L.N."/>
            <person name="Niskanen T."/>
            <person name="Noordeloos M.E."/>
            <person name="Ohm R.A."/>
            <person name="Ortiz-Santana B."/>
            <person name="Ovrebo C."/>
            <person name="Racz N."/>
            <person name="Riley R."/>
            <person name="Savchenko A."/>
            <person name="Shiryaev A."/>
            <person name="Soop K."/>
            <person name="Spirin V."/>
            <person name="Szebenyi C."/>
            <person name="Tomsovsky M."/>
            <person name="Tulloss R.E."/>
            <person name="Uehling J."/>
            <person name="Grigoriev I.V."/>
            <person name="Vagvolgyi C."/>
            <person name="Papp T."/>
            <person name="Martin F.M."/>
            <person name="Miettinen O."/>
            <person name="Hibbett D.S."/>
            <person name="Nagy L.G."/>
        </authorList>
    </citation>
    <scope>NUCLEOTIDE SEQUENCE [LARGE SCALE GENOMIC DNA]</scope>
    <source>
        <strain evidence="4 5">CBS 962.96</strain>
    </source>
</reference>
<feature type="region of interest" description="Disordered" evidence="3">
    <location>
        <begin position="1"/>
        <end position="66"/>
    </location>
</feature>
<evidence type="ECO:0000256" key="1">
    <source>
        <dbReference type="ARBA" id="ARBA00005605"/>
    </source>
</evidence>
<dbReference type="PANTHER" id="PTHR20835:SF0">
    <property type="entry name" value="E3 UBIQUITIN-PROTEIN LIGASE PPP1R11"/>
    <property type="match status" value="1"/>
</dbReference>
<sequence>MARLSTTSTPSNGSRTMTITHHVHASPLPPPLHRLLPSIDSNSRASSRPGPRVSWREDVVDNEGCGRKSSKICCIYHKPRPFDESSDEDSSSSGSDSDSDNSDIEATHGHGHRHQHHRRSHANMDSPVSGLSSPTPSNLARLVDDSSDSEKDRNTYETTPGRSKKGKPGKGKGKRYH</sequence>